<dbReference type="InterPro" id="IPR043150">
    <property type="entry name" value="Phytochrome_PHY_sf"/>
</dbReference>
<dbReference type="GO" id="GO:0000160">
    <property type="term" value="P:phosphorelay signal transduction system"/>
    <property type="evidence" value="ECO:0007669"/>
    <property type="project" value="InterPro"/>
</dbReference>
<feature type="modified residue" description="4-aspartylphosphate" evidence="12">
    <location>
        <position position="789"/>
    </location>
</feature>
<evidence type="ECO:0000256" key="5">
    <source>
        <dbReference type="ARBA" id="ARBA00022606"/>
    </source>
</evidence>
<keyword evidence="7" id="KW-0547">Nucleotide-binding</keyword>
<dbReference type="InterPro" id="IPR011006">
    <property type="entry name" value="CheY-like_superfamily"/>
</dbReference>
<dbReference type="SMART" id="SM00448">
    <property type="entry name" value="REC"/>
    <property type="match status" value="1"/>
</dbReference>
<evidence type="ECO:0000256" key="6">
    <source>
        <dbReference type="ARBA" id="ARBA00022679"/>
    </source>
</evidence>
<dbReference type="PRINTS" id="PR01033">
    <property type="entry name" value="PHYTOCHROME"/>
</dbReference>
<dbReference type="SUPFAM" id="SSF55785">
    <property type="entry name" value="PYP-like sensor domain (PAS domain)"/>
    <property type="match status" value="1"/>
</dbReference>
<evidence type="ECO:0000259" key="13">
    <source>
        <dbReference type="PROSITE" id="PS50046"/>
    </source>
</evidence>
<dbReference type="CDD" id="cd00130">
    <property type="entry name" value="PAS"/>
    <property type="match status" value="1"/>
</dbReference>
<keyword evidence="5" id="KW-0716">Sensory transduction</keyword>
<keyword evidence="10" id="KW-0157">Chromophore</keyword>
<dbReference type="AlphaFoldDB" id="A0A251WX33"/>
<dbReference type="GO" id="GO:0006355">
    <property type="term" value="P:regulation of DNA-templated transcription"/>
    <property type="evidence" value="ECO:0007669"/>
    <property type="project" value="InterPro"/>
</dbReference>
<dbReference type="PROSITE" id="PS50110">
    <property type="entry name" value="RESPONSE_REGULATORY"/>
    <property type="match status" value="1"/>
</dbReference>
<dbReference type="InterPro" id="IPR013654">
    <property type="entry name" value="PAS_2"/>
</dbReference>
<dbReference type="Gene3D" id="3.30.565.10">
    <property type="entry name" value="Histidine kinase-like ATPase, C-terminal domain"/>
    <property type="match status" value="1"/>
</dbReference>
<evidence type="ECO:0000313" key="15">
    <source>
        <dbReference type="EMBL" id="OUD08523.1"/>
    </source>
</evidence>
<dbReference type="InterPro" id="IPR001789">
    <property type="entry name" value="Sig_transdc_resp-reg_receiver"/>
</dbReference>
<evidence type="ECO:0000256" key="7">
    <source>
        <dbReference type="ARBA" id="ARBA00022741"/>
    </source>
</evidence>
<evidence type="ECO:0000256" key="12">
    <source>
        <dbReference type="PROSITE-ProRule" id="PRU00169"/>
    </source>
</evidence>
<evidence type="ECO:0000256" key="4">
    <source>
        <dbReference type="ARBA" id="ARBA00022553"/>
    </source>
</evidence>
<dbReference type="PANTHER" id="PTHR41523:SF8">
    <property type="entry name" value="ETHYLENE RESPONSE SENSOR PROTEIN"/>
    <property type="match status" value="1"/>
</dbReference>
<dbReference type="InterPro" id="IPR011102">
    <property type="entry name" value="Sig_transdc_His_kinase_HWE"/>
</dbReference>
<dbReference type="SMART" id="SM00091">
    <property type="entry name" value="PAS"/>
    <property type="match status" value="1"/>
</dbReference>
<dbReference type="SUPFAM" id="SSF52172">
    <property type="entry name" value="CheY-like"/>
    <property type="match status" value="1"/>
</dbReference>
<dbReference type="GO" id="GO:0004673">
    <property type="term" value="F:protein histidine kinase activity"/>
    <property type="evidence" value="ECO:0007669"/>
    <property type="project" value="UniProtKB-EC"/>
</dbReference>
<dbReference type="GO" id="GO:0005524">
    <property type="term" value="F:ATP binding"/>
    <property type="evidence" value="ECO:0007669"/>
    <property type="project" value="UniProtKB-KW"/>
</dbReference>
<dbReference type="SMART" id="SM00911">
    <property type="entry name" value="HWE_HK"/>
    <property type="match status" value="1"/>
</dbReference>
<evidence type="ECO:0000256" key="8">
    <source>
        <dbReference type="ARBA" id="ARBA00022777"/>
    </source>
</evidence>
<feature type="domain" description="Phytochrome chromophore attachment site" evidence="13">
    <location>
        <begin position="147"/>
        <end position="304"/>
    </location>
</feature>
<evidence type="ECO:0000259" key="14">
    <source>
        <dbReference type="PROSITE" id="PS50110"/>
    </source>
</evidence>
<keyword evidence="6" id="KW-0808">Transferase</keyword>
<gene>
    <name evidence="15" type="ORF">BVC71_13580</name>
</gene>
<organism evidence="15 16">
    <name type="scientific">Marivivens niveibacter</name>
    <dbReference type="NCBI Taxonomy" id="1930667"/>
    <lineage>
        <taxon>Bacteria</taxon>
        <taxon>Pseudomonadati</taxon>
        <taxon>Pseudomonadota</taxon>
        <taxon>Alphaproteobacteria</taxon>
        <taxon>Rhodobacterales</taxon>
        <taxon>Paracoccaceae</taxon>
        <taxon>Marivivens group</taxon>
        <taxon>Marivivens</taxon>
    </lineage>
</organism>
<keyword evidence="11" id="KW-0675">Receptor</keyword>
<dbReference type="Pfam" id="PF01590">
    <property type="entry name" value="GAF"/>
    <property type="match status" value="1"/>
</dbReference>
<feature type="domain" description="Response regulatory" evidence="14">
    <location>
        <begin position="739"/>
        <end position="850"/>
    </location>
</feature>
<dbReference type="Pfam" id="PF07536">
    <property type="entry name" value="HWE_HK"/>
    <property type="match status" value="1"/>
</dbReference>
<dbReference type="Gene3D" id="3.30.450.270">
    <property type="match status" value="1"/>
</dbReference>
<keyword evidence="4 12" id="KW-0597">Phosphoprotein</keyword>
<evidence type="ECO:0000313" key="16">
    <source>
        <dbReference type="Proteomes" id="UP000194664"/>
    </source>
</evidence>
<dbReference type="Pfam" id="PF00072">
    <property type="entry name" value="Response_reg"/>
    <property type="match status" value="1"/>
</dbReference>
<dbReference type="PROSITE" id="PS50046">
    <property type="entry name" value="PHYTOCHROME_2"/>
    <property type="match status" value="1"/>
</dbReference>
<evidence type="ECO:0000256" key="9">
    <source>
        <dbReference type="ARBA" id="ARBA00022840"/>
    </source>
</evidence>
<dbReference type="RefSeq" id="WP_086452218.1">
    <property type="nucleotide sequence ID" value="NZ_MSPP01000005.1"/>
</dbReference>
<dbReference type="Gene3D" id="3.30.450.20">
    <property type="entry name" value="PAS domain"/>
    <property type="match status" value="1"/>
</dbReference>
<evidence type="ECO:0000256" key="2">
    <source>
        <dbReference type="ARBA" id="ARBA00012438"/>
    </source>
</evidence>
<dbReference type="Gene3D" id="3.30.450.40">
    <property type="match status" value="1"/>
</dbReference>
<accession>A0A251WX33</accession>
<evidence type="ECO:0000256" key="11">
    <source>
        <dbReference type="ARBA" id="ARBA00023170"/>
    </source>
</evidence>
<dbReference type="InterPro" id="IPR036890">
    <property type="entry name" value="HATPase_C_sf"/>
</dbReference>
<sequence>MTDLSNSMQNVDLTNCDREPIHQLGRVQSYGAMIAVSSDWIIQHASENLTSILGVSVDDVSGQPLNRVLDTNGFERIRENMRHVQSPDSVVRLFDVPLRTNNQKFDVSFHQSGMHLIIEFEPKTEQAGRDVSAEVFAQIAKLRHPKNLNDLTQRAATAMAELCGFDSVMVYQFQPDHSGEVLAEVRSDKAQRYNGMRFPASDIPVQARALYKRSLLRLIADVKDEGSPIIPQTTMSGVPIDLSLSVTRSVSPIHIEYLKNMGVQASMSVSIMKDGELWGLFACHHDSPRYIDYERRTAIELFAHLFSYEISNFEDAARKSVEVESSKVQNLLMSHMAAGEPLANALRSIHEDIKSVIDHDGLVLIEDEEIYTAGATPSKEQLSRIARHLNRTINSRVFHTDKLLKFDEFGHEYEKVSVGMLAIPISKRPRDYMLLFRKPVTAHVNWAGDPNKPVTVGPNGVRLTPRQSFDVWQQTVEGQSAPWTDAQLHAAELLRVTLLEVYLKITDAANLERKRAQENQQLLISELNHRVRNILNLMGGLVAQSRSSARTLEEFTQNLDGRIQSLARAHDQLTEKQWEPTSLKQLIKCEFDAYSLQQTDRVEVTGPDAMITPNAFTTMALVLHEMATNSVKYGALFENRGQVQIDLSADANGGIVLNWVERGGPAVTPPKRRGFGTMIIENSVPHELGGDADIDYKMMGVEARFRLPSTAISQIVQSEQTEAPTTDVSTSTNFGISGTALVVEDTLIIAMDLAEMLKDFGASKVEVAATVSAAMEWLSENHVDFALLDVNLGSEQSLPIAVELAKRDVPFILATGYGASGDLIKAYPPCEIIQKPISDSSLQAALEKLDQND</sequence>
<keyword evidence="9" id="KW-0067">ATP-binding</keyword>
<dbReference type="SMART" id="SM00065">
    <property type="entry name" value="GAF"/>
    <property type="match status" value="1"/>
</dbReference>
<keyword evidence="8 15" id="KW-0418">Kinase</keyword>
<dbReference type="Pfam" id="PF08446">
    <property type="entry name" value="PAS_2"/>
    <property type="match status" value="1"/>
</dbReference>
<dbReference type="SUPFAM" id="SSF55781">
    <property type="entry name" value="GAF domain-like"/>
    <property type="match status" value="2"/>
</dbReference>
<evidence type="ECO:0000256" key="10">
    <source>
        <dbReference type="ARBA" id="ARBA00022991"/>
    </source>
</evidence>
<dbReference type="PANTHER" id="PTHR41523">
    <property type="entry name" value="TWO-COMPONENT SYSTEM SENSOR PROTEIN"/>
    <property type="match status" value="1"/>
</dbReference>
<dbReference type="GO" id="GO:0009584">
    <property type="term" value="P:detection of visible light"/>
    <property type="evidence" value="ECO:0007669"/>
    <property type="project" value="InterPro"/>
</dbReference>
<protein>
    <recommendedName>
        <fullName evidence="2">histidine kinase</fullName>
        <ecNumber evidence="2">2.7.13.3</ecNumber>
    </recommendedName>
</protein>
<comment type="caution">
    <text evidence="15">The sequence shown here is derived from an EMBL/GenBank/DDBJ whole genome shotgun (WGS) entry which is preliminary data.</text>
</comment>
<reference evidence="15 16" key="1">
    <citation type="submission" date="2016-12" db="EMBL/GenBank/DDBJ databases">
        <title>The draft genome sequence of HSLHS2.</title>
        <authorList>
            <person name="Hu D."/>
            <person name="Wang L."/>
            <person name="Shao Z."/>
        </authorList>
    </citation>
    <scope>NUCLEOTIDE SEQUENCE [LARGE SCALE GENOMIC DNA]</scope>
    <source>
        <strain evidence="15">MCCC 1A06712</strain>
    </source>
</reference>
<keyword evidence="3" id="KW-0600">Photoreceptor protein</keyword>
<dbReference type="InterPro" id="IPR001294">
    <property type="entry name" value="Phytochrome"/>
</dbReference>
<dbReference type="Pfam" id="PF00360">
    <property type="entry name" value="PHY"/>
    <property type="match status" value="1"/>
</dbReference>
<dbReference type="GO" id="GO:0009881">
    <property type="term" value="F:photoreceptor activity"/>
    <property type="evidence" value="ECO:0007669"/>
    <property type="project" value="UniProtKB-KW"/>
</dbReference>
<dbReference type="Proteomes" id="UP000194664">
    <property type="component" value="Unassembled WGS sequence"/>
</dbReference>
<comment type="catalytic activity">
    <reaction evidence="1">
        <text>ATP + protein L-histidine = ADP + protein N-phospho-L-histidine.</text>
        <dbReference type="EC" id="2.7.13.3"/>
    </reaction>
</comment>
<keyword evidence="16" id="KW-1185">Reference proteome</keyword>
<dbReference type="Gene3D" id="3.40.50.2300">
    <property type="match status" value="1"/>
</dbReference>
<dbReference type="InterPro" id="IPR013515">
    <property type="entry name" value="Phytochrome_cen-reg"/>
</dbReference>
<dbReference type="InterPro" id="IPR035965">
    <property type="entry name" value="PAS-like_dom_sf"/>
</dbReference>
<evidence type="ECO:0000256" key="1">
    <source>
        <dbReference type="ARBA" id="ARBA00000085"/>
    </source>
</evidence>
<dbReference type="EC" id="2.7.13.3" evidence="2"/>
<dbReference type="InterPro" id="IPR029016">
    <property type="entry name" value="GAF-like_dom_sf"/>
</dbReference>
<dbReference type="InterPro" id="IPR000014">
    <property type="entry name" value="PAS"/>
</dbReference>
<dbReference type="OrthoDB" id="489241at2"/>
<evidence type="ECO:0000256" key="3">
    <source>
        <dbReference type="ARBA" id="ARBA00022543"/>
    </source>
</evidence>
<dbReference type="InterPro" id="IPR016132">
    <property type="entry name" value="Phyto_chromo_attachment"/>
</dbReference>
<dbReference type="InterPro" id="IPR003018">
    <property type="entry name" value="GAF"/>
</dbReference>
<dbReference type="EMBL" id="MSPP01000005">
    <property type="protein sequence ID" value="OUD08523.1"/>
    <property type="molecule type" value="Genomic_DNA"/>
</dbReference>
<proteinExistence type="predicted"/>
<name>A0A251WX33_9RHOB</name>